<name>A0ABT5S3I4_9BURK</name>
<dbReference type="InterPro" id="IPR046358">
    <property type="entry name" value="Flagellin_C"/>
</dbReference>
<evidence type="ECO:0000256" key="3">
    <source>
        <dbReference type="ARBA" id="ARBA00023143"/>
    </source>
</evidence>
<keyword evidence="3" id="KW-0975">Bacterial flagellum</keyword>
<keyword evidence="6" id="KW-1185">Reference proteome</keyword>
<dbReference type="Gene3D" id="1.20.1330.10">
    <property type="entry name" value="f41 fragment of flagellin, N-terminal domain"/>
    <property type="match status" value="1"/>
</dbReference>
<keyword evidence="5" id="KW-0966">Cell projection</keyword>
<dbReference type="Proteomes" id="UP001148932">
    <property type="component" value="Unassembled WGS sequence"/>
</dbReference>
<protein>
    <submittedName>
        <fullName evidence="5">Flagellin</fullName>
    </submittedName>
</protein>
<dbReference type="PANTHER" id="PTHR42792">
    <property type="entry name" value="FLAGELLIN"/>
    <property type="match status" value="1"/>
</dbReference>
<feature type="domain" description="Flagellin C-terminal" evidence="4">
    <location>
        <begin position="14"/>
        <end position="98"/>
    </location>
</feature>
<dbReference type="SUPFAM" id="SSF64518">
    <property type="entry name" value="Phase 1 flagellin"/>
    <property type="match status" value="1"/>
</dbReference>
<dbReference type="EMBL" id="JAPCKI010000024">
    <property type="protein sequence ID" value="MDD2180528.1"/>
    <property type="molecule type" value="Genomic_DNA"/>
</dbReference>
<gene>
    <name evidence="5" type="ORF">OIN59_24095</name>
</gene>
<evidence type="ECO:0000313" key="6">
    <source>
        <dbReference type="Proteomes" id="UP001148932"/>
    </source>
</evidence>
<dbReference type="Pfam" id="PF00700">
    <property type="entry name" value="Flagellin_C"/>
    <property type="match status" value="1"/>
</dbReference>
<dbReference type="InterPro" id="IPR001492">
    <property type="entry name" value="Flagellin"/>
</dbReference>
<comment type="subcellular location">
    <subcellularLocation>
        <location evidence="1">Bacterial flagellum</location>
    </subcellularLocation>
</comment>
<evidence type="ECO:0000256" key="1">
    <source>
        <dbReference type="ARBA" id="ARBA00004365"/>
    </source>
</evidence>
<evidence type="ECO:0000313" key="5">
    <source>
        <dbReference type="EMBL" id="MDD2180528.1"/>
    </source>
</evidence>
<organism evidence="5 6">
    <name type="scientific">Acidovorax benzenivorans</name>
    <dbReference type="NCBI Taxonomy" id="2987520"/>
    <lineage>
        <taxon>Bacteria</taxon>
        <taxon>Pseudomonadati</taxon>
        <taxon>Pseudomonadota</taxon>
        <taxon>Betaproteobacteria</taxon>
        <taxon>Burkholderiales</taxon>
        <taxon>Comamonadaceae</taxon>
        <taxon>Acidovorax</taxon>
    </lineage>
</organism>
<comment type="caution">
    <text evidence="5">The sequence shown here is derived from an EMBL/GenBank/DDBJ whole genome shotgun (WGS) entry which is preliminary data.</text>
</comment>
<evidence type="ECO:0000259" key="4">
    <source>
        <dbReference type="Pfam" id="PF00700"/>
    </source>
</evidence>
<dbReference type="PANTHER" id="PTHR42792:SF2">
    <property type="entry name" value="FLAGELLIN"/>
    <property type="match status" value="1"/>
</dbReference>
<proteinExistence type="inferred from homology"/>
<sequence length="109" mass="11673">MMSLFSTRKANEALQVFDSAINSVSRSQANLDAVQSRLEATIANFEISSEKTAAARARIVDADIAQETAQLARQQILQNAGTAMVAQTDALPEQMLHVLKGIGLGSLSR</sequence>
<dbReference type="Gene3D" id="6.10.10.10">
    <property type="entry name" value="Flagellar export chaperone, C-terminal domain"/>
    <property type="match status" value="1"/>
</dbReference>
<dbReference type="InterPro" id="IPR042187">
    <property type="entry name" value="Flagellin_C_sub2"/>
</dbReference>
<reference evidence="5" key="1">
    <citation type="submission" date="2022-10" db="EMBL/GenBank/DDBJ databases">
        <title>Description of microaerobic benzene degrading bacteria.</title>
        <authorList>
            <person name="Bedics A."/>
            <person name="Tancsics A."/>
            <person name="Banerjee S."/>
        </authorList>
    </citation>
    <scope>NUCLEOTIDE SEQUENCE</scope>
    <source>
        <strain evidence="5">D2M1</strain>
    </source>
</reference>
<accession>A0ABT5S3I4</accession>
<keyword evidence="5" id="KW-0282">Flagellum</keyword>
<keyword evidence="5" id="KW-0969">Cilium</keyword>
<evidence type="ECO:0000256" key="2">
    <source>
        <dbReference type="ARBA" id="ARBA00005709"/>
    </source>
</evidence>
<comment type="similarity">
    <text evidence="2">Belongs to the bacterial flagellin family.</text>
</comment>